<dbReference type="Pfam" id="PF00106">
    <property type="entry name" value="adh_short"/>
    <property type="match status" value="1"/>
</dbReference>
<dbReference type="OrthoDB" id="9809821at2"/>
<dbReference type="PATRIC" id="fig|319653.3.peg.1990"/>
<accession>A0A0R2K8H0</accession>
<reference evidence="3 5" key="2">
    <citation type="submission" date="2016-10" db="EMBL/GenBank/DDBJ databases">
        <authorList>
            <person name="Varghese N."/>
            <person name="Submissions S."/>
        </authorList>
    </citation>
    <scope>NUCLEOTIDE SEQUENCE [LARGE SCALE GENOMIC DNA]</scope>
    <source>
        <strain evidence="3 5">CGMCC 1.3889</strain>
    </source>
</reference>
<dbReference type="STRING" id="319653.SAMN04487973_10662"/>
<dbReference type="PANTHER" id="PTHR43157">
    <property type="entry name" value="PHOSPHATIDYLINOSITOL-GLYCAN BIOSYNTHESIS CLASS F PROTEIN-RELATED"/>
    <property type="match status" value="1"/>
</dbReference>
<comment type="caution">
    <text evidence="2">The sequence shown here is derived from an EMBL/GenBank/DDBJ whole genome shotgun (WGS) entry which is preliminary data.</text>
</comment>
<organism evidence="2 4">
    <name type="scientific">Pediococcus ethanolidurans</name>
    <dbReference type="NCBI Taxonomy" id="319653"/>
    <lineage>
        <taxon>Bacteria</taxon>
        <taxon>Bacillati</taxon>
        <taxon>Bacillota</taxon>
        <taxon>Bacilli</taxon>
        <taxon>Lactobacillales</taxon>
        <taxon>Lactobacillaceae</taxon>
        <taxon>Pediococcus</taxon>
    </lineage>
</organism>
<protein>
    <submittedName>
        <fullName evidence="3">NAD(P)-dependent dehydrogenase, short-chain alcohol dehydrogenase family</fullName>
    </submittedName>
    <submittedName>
        <fullName evidence="2">Short-chain dehydrogenase reductase SDR</fullName>
    </submittedName>
</protein>
<proteinExistence type="predicted"/>
<evidence type="ECO:0000313" key="4">
    <source>
        <dbReference type="Proteomes" id="UP000051749"/>
    </source>
</evidence>
<dbReference type="RefSeq" id="WP_057805760.1">
    <property type="nucleotide sequence ID" value="NZ_BJYP01000012.1"/>
</dbReference>
<keyword evidence="1" id="KW-0560">Oxidoreductase</keyword>
<reference evidence="2 4" key="1">
    <citation type="journal article" date="2015" name="Genome Announc.">
        <title>Expanding the biotechnology potential of lactobacilli through comparative genomics of 213 strains and associated genera.</title>
        <authorList>
            <person name="Sun Z."/>
            <person name="Harris H.M."/>
            <person name="McCann A."/>
            <person name="Guo C."/>
            <person name="Argimon S."/>
            <person name="Zhang W."/>
            <person name="Yang X."/>
            <person name="Jeffery I.B."/>
            <person name="Cooney J.C."/>
            <person name="Kagawa T.F."/>
            <person name="Liu W."/>
            <person name="Song Y."/>
            <person name="Salvetti E."/>
            <person name="Wrobel A."/>
            <person name="Rasinkangas P."/>
            <person name="Parkhill J."/>
            <person name="Rea M.C."/>
            <person name="O'Sullivan O."/>
            <person name="Ritari J."/>
            <person name="Douillard F.P."/>
            <person name="Paul Ross R."/>
            <person name="Yang R."/>
            <person name="Briner A.E."/>
            <person name="Felis G.E."/>
            <person name="de Vos W.M."/>
            <person name="Barrangou R."/>
            <person name="Klaenhammer T.R."/>
            <person name="Caufield P.W."/>
            <person name="Cui Y."/>
            <person name="Zhang H."/>
            <person name="O'Toole P.W."/>
        </authorList>
    </citation>
    <scope>NUCLEOTIDE SEQUENCE [LARGE SCALE GENOMIC DNA]</scope>
    <source>
        <strain evidence="2 4">DSM 22301</strain>
    </source>
</reference>
<dbReference type="EMBL" id="JQBY01000007">
    <property type="protein sequence ID" value="KRN82775.1"/>
    <property type="molecule type" value="Genomic_DNA"/>
</dbReference>
<dbReference type="GO" id="GO:0016491">
    <property type="term" value="F:oxidoreductase activity"/>
    <property type="evidence" value="ECO:0007669"/>
    <property type="project" value="UniProtKB-KW"/>
</dbReference>
<dbReference type="AlphaFoldDB" id="A0A0R2K8H0"/>
<dbReference type="PANTHER" id="PTHR43157:SF31">
    <property type="entry name" value="PHOSPHATIDYLINOSITOL-GLYCAN BIOSYNTHESIS CLASS F PROTEIN"/>
    <property type="match status" value="1"/>
</dbReference>
<dbReference type="SUPFAM" id="SSF51735">
    <property type="entry name" value="NAD(P)-binding Rossmann-fold domains"/>
    <property type="match status" value="1"/>
</dbReference>
<keyword evidence="5" id="KW-1185">Reference proteome</keyword>
<evidence type="ECO:0000313" key="5">
    <source>
        <dbReference type="Proteomes" id="UP000182818"/>
    </source>
</evidence>
<dbReference type="PRINTS" id="PR00081">
    <property type="entry name" value="GDHRDH"/>
</dbReference>
<sequence>MAKKTVIITGGSDGIGKAAARLLKEQGAQVVIIGRSPQKTKATGTELNVPYYIADFTKLDEVRTLGNQLHADYPQIDVLFNNAGGVYGEREVTVDGFEKTFQINYLAHFLLTDILLDTLIASHATIINTSSSGNSGLSKLDINDLNLENKYSRTRAYGNAKLEVILFAKEFNRRYGQKGVSMVAFHPGNVVTNFGAESPGMMHVLYHTFVQKLMRMIPPKKGADTAIWLATTTPGKDWQPGEYYYKRKIAKAHKLAYDKDIARSLWTQSEEMIGERYPTFK</sequence>
<dbReference type="EMBL" id="FOGK01000006">
    <property type="protein sequence ID" value="SER41620.1"/>
    <property type="molecule type" value="Genomic_DNA"/>
</dbReference>
<dbReference type="InterPro" id="IPR036291">
    <property type="entry name" value="NAD(P)-bd_dom_sf"/>
</dbReference>
<dbReference type="InterPro" id="IPR002347">
    <property type="entry name" value="SDR_fam"/>
</dbReference>
<dbReference type="Proteomes" id="UP000182818">
    <property type="component" value="Unassembled WGS sequence"/>
</dbReference>
<dbReference type="Gene3D" id="3.40.50.720">
    <property type="entry name" value="NAD(P)-binding Rossmann-like Domain"/>
    <property type="match status" value="1"/>
</dbReference>
<evidence type="ECO:0000313" key="3">
    <source>
        <dbReference type="EMBL" id="SER41620.1"/>
    </source>
</evidence>
<evidence type="ECO:0000256" key="1">
    <source>
        <dbReference type="ARBA" id="ARBA00023002"/>
    </source>
</evidence>
<dbReference type="Proteomes" id="UP000051749">
    <property type="component" value="Unassembled WGS sequence"/>
</dbReference>
<evidence type="ECO:0000313" key="2">
    <source>
        <dbReference type="EMBL" id="KRN82775.1"/>
    </source>
</evidence>
<dbReference type="GeneID" id="76043310"/>
<name>A0A0R2K8H0_9LACO</name>
<gene>
    <name evidence="2" type="ORF">IV87_GL001952</name>
    <name evidence="3" type="ORF">SAMN04487973_10662</name>
</gene>